<dbReference type="EMBL" id="CYSF01000011">
    <property type="protein sequence ID" value="CUH84990.1"/>
    <property type="molecule type" value="Genomic_DNA"/>
</dbReference>
<dbReference type="RefSeq" id="WP_058319080.1">
    <property type="nucleotide sequence ID" value="NZ_CYSF01000011.1"/>
</dbReference>
<reference evidence="1 2" key="1">
    <citation type="submission" date="2015-09" db="EMBL/GenBank/DDBJ databases">
        <authorList>
            <consortium name="Swine Surveillance"/>
        </authorList>
    </citation>
    <scope>NUCLEOTIDE SEQUENCE [LARGE SCALE GENOMIC DNA]</scope>
    <source>
        <strain evidence="1 2">CECT 8383</strain>
    </source>
</reference>
<protein>
    <recommendedName>
        <fullName evidence="3">DNA alkylation repair enzyme</fullName>
    </recommendedName>
</protein>
<evidence type="ECO:0000313" key="2">
    <source>
        <dbReference type="Proteomes" id="UP000051681"/>
    </source>
</evidence>
<dbReference type="OrthoDB" id="3532697at2"/>
<organism evidence="1 2">
    <name type="scientific">Thalassovita mediterranea</name>
    <dbReference type="NCBI Taxonomy" id="340021"/>
    <lineage>
        <taxon>Bacteria</taxon>
        <taxon>Pseudomonadati</taxon>
        <taxon>Pseudomonadota</taxon>
        <taxon>Alphaproteobacteria</taxon>
        <taxon>Rhodobacterales</taxon>
        <taxon>Roseobacteraceae</taxon>
        <taxon>Thalassovita</taxon>
    </lineage>
</organism>
<dbReference type="STRING" id="340021.TM5383_02212"/>
<sequence>MKLEPTIQQMLDDLGDHGVYADDISAWVRANKGGILEGQFWELNDDLCEGILQERWGAMTDRDKLRQIFDIIQLWPCYSTASFLPRLYRSDLSTAAEIYLWQEMLQALEHHDRLYREAIEYVLWVDFFEDQSISARAWNGLMVATPGKKAKARLLINSGPVPYIAKRHHYHELLENPEDHKLLAECLARCLNDAYGEIDRDDAQYILQRLRIGSDNKFMSYLKNNL</sequence>
<evidence type="ECO:0008006" key="3">
    <source>
        <dbReference type="Google" id="ProtNLM"/>
    </source>
</evidence>
<evidence type="ECO:0000313" key="1">
    <source>
        <dbReference type="EMBL" id="CUH84990.1"/>
    </source>
</evidence>
<keyword evidence="2" id="KW-1185">Reference proteome</keyword>
<dbReference type="Proteomes" id="UP000051681">
    <property type="component" value="Unassembled WGS sequence"/>
</dbReference>
<gene>
    <name evidence="1" type="ORF">TM5383_02212</name>
</gene>
<accession>A0A0P1GRB3</accession>
<name>A0A0P1GRB3_9RHOB</name>
<proteinExistence type="predicted"/>
<dbReference type="AlphaFoldDB" id="A0A0P1GRB3"/>